<dbReference type="Proteomes" id="UP000310541">
    <property type="component" value="Unassembled WGS sequence"/>
</dbReference>
<dbReference type="InterPro" id="IPR036412">
    <property type="entry name" value="HAD-like_sf"/>
</dbReference>
<dbReference type="OrthoDB" id="9806027at2"/>
<dbReference type="GO" id="GO:0016791">
    <property type="term" value="F:phosphatase activity"/>
    <property type="evidence" value="ECO:0007669"/>
    <property type="project" value="TreeGrafter"/>
</dbReference>
<evidence type="ECO:0000313" key="1">
    <source>
        <dbReference type="EMBL" id="TKD68750.1"/>
    </source>
</evidence>
<sequence length="310" mass="34710">MKALFLFNPSFIKMEKDVDFMRCISIDMDGTLLTNEQSVSSENVNAIREAQSQDITVVLNTGRAYDGALKPLEGTGLTLPIICYNGAEIRSTEGEIQHAIYLDDQQVRSVKDILDEEGIYYQLFTNKGVFTHDYDGTIELIIDMMRSSNPNLTEEEMKVGAERQFESLSLKTVDNFNELIEDNELHVYKFLSFSSDKERLNRASAKANDIKQTVVTSSGKENLEINHENAQKGLALETFVADQGLNMKHTAAIGDNYNDLSMLRKAAYSIAMGNADQEIKNSVAFVTKSNEEDGVAHAIYKIMDEDLLSN</sequence>
<gene>
    <name evidence="1" type="ORF">FBF83_16235</name>
</gene>
<dbReference type="NCBIfam" id="TIGR01484">
    <property type="entry name" value="HAD-SF-IIB"/>
    <property type="match status" value="1"/>
</dbReference>
<dbReference type="NCBIfam" id="TIGR00099">
    <property type="entry name" value="Cof-subfamily"/>
    <property type="match status" value="1"/>
</dbReference>
<evidence type="ECO:0000313" key="2">
    <source>
        <dbReference type="Proteomes" id="UP000310541"/>
    </source>
</evidence>
<dbReference type="SFLD" id="SFLDS00003">
    <property type="entry name" value="Haloacid_Dehalogenase"/>
    <property type="match status" value="1"/>
</dbReference>
<dbReference type="PANTHER" id="PTHR10000:SF55">
    <property type="entry name" value="5-AMINO-6-(5-PHOSPHO-D-RIBITYLAMINO)URACIL PHOSPHATASE YCSE"/>
    <property type="match status" value="1"/>
</dbReference>
<reference evidence="1 2" key="1">
    <citation type="submission" date="2019-04" db="EMBL/GenBank/DDBJ databases">
        <title>Genome sequence of Bacillus hwajinpoensis strain Y2.</title>
        <authorList>
            <person name="Fair J.L."/>
            <person name="Maclea K.S."/>
        </authorList>
    </citation>
    <scope>NUCLEOTIDE SEQUENCE [LARGE SCALE GENOMIC DNA]</scope>
    <source>
        <strain evidence="1 2">Y2</strain>
    </source>
</reference>
<protein>
    <submittedName>
        <fullName evidence="1">HAD family phosphatase</fullName>
    </submittedName>
</protein>
<dbReference type="InterPro" id="IPR023214">
    <property type="entry name" value="HAD_sf"/>
</dbReference>
<comment type="caution">
    <text evidence="1">The sequence shown here is derived from an EMBL/GenBank/DDBJ whole genome shotgun (WGS) entry which is preliminary data.</text>
</comment>
<dbReference type="PROSITE" id="PS01229">
    <property type="entry name" value="COF_2"/>
    <property type="match status" value="1"/>
</dbReference>
<dbReference type="PANTHER" id="PTHR10000">
    <property type="entry name" value="PHOSPHOSERINE PHOSPHATASE"/>
    <property type="match status" value="1"/>
</dbReference>
<dbReference type="Gene3D" id="3.40.50.1000">
    <property type="entry name" value="HAD superfamily/HAD-like"/>
    <property type="match status" value="1"/>
</dbReference>
<dbReference type="Pfam" id="PF08282">
    <property type="entry name" value="Hydrolase_3"/>
    <property type="match status" value="1"/>
</dbReference>
<dbReference type="EMBL" id="SWFM01000005">
    <property type="protein sequence ID" value="TKD68750.1"/>
    <property type="molecule type" value="Genomic_DNA"/>
</dbReference>
<organism evidence="1 2">
    <name type="scientific">Guptibacillus hwajinpoensis</name>
    <dbReference type="NCBI Taxonomy" id="208199"/>
    <lineage>
        <taxon>Bacteria</taxon>
        <taxon>Bacillati</taxon>
        <taxon>Bacillota</taxon>
        <taxon>Bacilli</taxon>
        <taxon>Bacillales</taxon>
        <taxon>Guptibacillaceae</taxon>
        <taxon>Guptibacillus</taxon>
    </lineage>
</organism>
<dbReference type="InterPro" id="IPR000150">
    <property type="entry name" value="Cof"/>
</dbReference>
<dbReference type="CDD" id="cd07516">
    <property type="entry name" value="HAD_Pase"/>
    <property type="match status" value="1"/>
</dbReference>
<proteinExistence type="predicted"/>
<dbReference type="AlphaFoldDB" id="A0A4U1MEU6"/>
<dbReference type="GO" id="GO:0005829">
    <property type="term" value="C:cytosol"/>
    <property type="evidence" value="ECO:0007669"/>
    <property type="project" value="TreeGrafter"/>
</dbReference>
<dbReference type="SUPFAM" id="SSF56784">
    <property type="entry name" value="HAD-like"/>
    <property type="match status" value="1"/>
</dbReference>
<name>A0A4U1MEU6_9BACL</name>
<dbReference type="SFLD" id="SFLDG01140">
    <property type="entry name" value="C2.B:_Phosphomannomutase_and_P"/>
    <property type="match status" value="1"/>
</dbReference>
<dbReference type="GO" id="GO:0000287">
    <property type="term" value="F:magnesium ion binding"/>
    <property type="evidence" value="ECO:0007669"/>
    <property type="project" value="TreeGrafter"/>
</dbReference>
<dbReference type="Gene3D" id="3.30.1240.10">
    <property type="match status" value="1"/>
</dbReference>
<accession>A0A4U1MEU6</accession>
<dbReference type="InterPro" id="IPR006379">
    <property type="entry name" value="HAD-SF_hydro_IIB"/>
</dbReference>